<dbReference type="InterPro" id="IPR043127">
    <property type="entry name" value="Sec-1-like_dom3a"/>
</dbReference>
<dbReference type="PIRSF" id="PIRSF005715">
    <property type="entry name" value="VPS45_Sec1"/>
    <property type="match status" value="1"/>
</dbReference>
<evidence type="ECO:0000313" key="2">
    <source>
        <dbReference type="EMBL" id="CAB3369201.1"/>
    </source>
</evidence>
<proteinExistence type="inferred from homology"/>
<evidence type="ECO:0000256" key="1">
    <source>
        <dbReference type="ARBA" id="ARBA00009884"/>
    </source>
</evidence>
<organism evidence="2 3">
    <name type="scientific">Cloeon dipterum</name>
    <dbReference type="NCBI Taxonomy" id="197152"/>
    <lineage>
        <taxon>Eukaryota</taxon>
        <taxon>Metazoa</taxon>
        <taxon>Ecdysozoa</taxon>
        <taxon>Arthropoda</taxon>
        <taxon>Hexapoda</taxon>
        <taxon>Insecta</taxon>
        <taxon>Pterygota</taxon>
        <taxon>Palaeoptera</taxon>
        <taxon>Ephemeroptera</taxon>
        <taxon>Pisciforma</taxon>
        <taxon>Baetidae</taxon>
        <taxon>Cloeon</taxon>
    </lineage>
</organism>
<dbReference type="OrthoDB" id="10262287at2759"/>
<keyword evidence="3" id="KW-1185">Reference proteome</keyword>
<dbReference type="InterPro" id="IPR027482">
    <property type="entry name" value="Sec1-like_dom2"/>
</dbReference>
<dbReference type="GO" id="GO:0016192">
    <property type="term" value="P:vesicle-mediated transport"/>
    <property type="evidence" value="ECO:0007669"/>
    <property type="project" value="InterPro"/>
</dbReference>
<dbReference type="SUPFAM" id="SSF56815">
    <property type="entry name" value="Sec1/munc18-like (SM) proteins"/>
    <property type="match status" value="1"/>
</dbReference>
<reference evidence="2 3" key="1">
    <citation type="submission" date="2020-04" db="EMBL/GenBank/DDBJ databases">
        <authorList>
            <person name="Alioto T."/>
            <person name="Alioto T."/>
            <person name="Gomez Garrido J."/>
        </authorList>
    </citation>
    <scope>NUCLEOTIDE SEQUENCE [LARGE SCALE GENOMIC DNA]</scope>
</reference>
<name>A0A8S1CMP8_9INSE</name>
<dbReference type="PANTHER" id="PTHR11679">
    <property type="entry name" value="VESICLE PROTEIN SORTING-ASSOCIATED"/>
    <property type="match status" value="1"/>
</dbReference>
<dbReference type="AlphaFoldDB" id="A0A8S1CMP8"/>
<dbReference type="Gene3D" id="1.25.40.850">
    <property type="match status" value="1"/>
</dbReference>
<gene>
    <name evidence="2" type="ORF">CLODIP_2_CD07325</name>
</gene>
<dbReference type="Pfam" id="PF00995">
    <property type="entry name" value="Sec1"/>
    <property type="match status" value="1"/>
</dbReference>
<dbReference type="Proteomes" id="UP000494165">
    <property type="component" value="Unassembled WGS sequence"/>
</dbReference>
<evidence type="ECO:0000313" key="3">
    <source>
        <dbReference type="Proteomes" id="UP000494165"/>
    </source>
</evidence>
<dbReference type="InterPro" id="IPR043155">
    <property type="entry name" value="VPS33_dom3b"/>
</dbReference>
<dbReference type="EMBL" id="CADEPI010000043">
    <property type="protein sequence ID" value="CAB3369201.1"/>
    <property type="molecule type" value="Genomic_DNA"/>
</dbReference>
<sequence>MFDGGAKTIVWDEGLIGPVSLIAPYNLLKEHEVNQMFSLSEGSISSAASRKIIFLTRALPKMMDSIAEHVHSEEQKNHRREYQIIFVPRKTTLCETRLKNRGVYGNVKGAIHEWACDFFPLENDVISMEQPLAFKELLIDEDPTCIYSAAQGLSTLQDVFGPIGKVSCQGKAAKHVFDLLKRIKLEKGAPEKMTGIDHLVILDRSIDLLSPVATQLTYEGLIDELVGINHTKITLPSEKFNNGEDPGKKTIILNSSEELFSDIRDKNFSAVGDALRKRAKTIAAEYEARHGQTMQQMRQFVARLPQMNLIKQSLAVHTTIAEMIKEITDSFPFMDSLLVEQEFMNGIDTDKIHPFIEDQIGQQVDIIKVLRLICIQSITNSGLKQKVLDYYKKEIIHVYGFEHILSLSHLEKAGLIRVQQSARPFTVLRKTLRLVVQDGSESNPTDMSYVHSVYAPLTTRLVQHLIYKPGGWRAIQDVLNSLPGPTVTEEPFCDIQTLDSSKVVVVFFVGGCTMAEISALRFLVQQEEAPVELVVATTAIINGNSFTRNFMEVLNLK</sequence>
<dbReference type="Gene3D" id="3.40.50.2060">
    <property type="match status" value="1"/>
</dbReference>
<evidence type="ECO:0008006" key="4">
    <source>
        <dbReference type="Google" id="ProtNLM"/>
    </source>
</evidence>
<dbReference type="Gene3D" id="3.90.830.10">
    <property type="entry name" value="Syntaxin Binding Protein 1, Chain A, domain 2"/>
    <property type="match status" value="1"/>
</dbReference>
<dbReference type="InterPro" id="IPR036045">
    <property type="entry name" value="Sec1-like_sf"/>
</dbReference>
<dbReference type="InterPro" id="IPR043154">
    <property type="entry name" value="Sec-1-like_dom1"/>
</dbReference>
<dbReference type="InterPro" id="IPR001619">
    <property type="entry name" value="Sec1-like"/>
</dbReference>
<comment type="similarity">
    <text evidence="1">Belongs to the STXBP/unc-18/SEC1 family.</text>
</comment>
<dbReference type="Gene3D" id="3.40.50.1910">
    <property type="match status" value="2"/>
</dbReference>
<accession>A0A8S1CMP8</accession>
<comment type="caution">
    <text evidence="2">The sequence shown here is derived from an EMBL/GenBank/DDBJ whole genome shotgun (WGS) entry which is preliminary data.</text>
</comment>
<protein>
    <recommendedName>
        <fullName evidence="4">Vacuolar protein sorting-associated protein 33A</fullName>
    </recommendedName>
</protein>